<protein>
    <submittedName>
        <fullName evidence="3">Lambda family phage tail tape measure protein</fullName>
    </submittedName>
</protein>
<comment type="caution">
    <text evidence="3">The sequence shown here is derived from an EMBL/GenBank/DDBJ whole genome shotgun (WGS) entry which is preliminary data.</text>
</comment>
<sequence length="830" mass="87421">MPSRSLGQLTLDLIAKTGGFTGPLSKAERDAQQRLHNIKKNAEIAGKAIGGFTVAAAGSLTALSVSTVRSAAEITRLSQVANASAPEFQKYAAGAKAVGIEQDKLADIFKDVNDKVGDFLNTGGGALADFFTNIAPKVGVAADDFRNLSGPQALGLYVQSLEKANVSQADMTFYMEAIASDATALTPLLRNNSEGFTMLGNAAEAAGAIMDEKTIKAANELAATAWLIEQSTTGLRNQIMAQLLPALSDMAVDLSGVSTEGQAAVVVGEFVVDTIRWMAKAAIGAVGAFDLMGKAIGGAAATAAAGFKDADWTDFAAGPLGVANLLYKNQQNIKDTAAQVGEDLDATAQKYAGFLNTADQIGTGGVRGELKELSDTLQRLRDASGKPGTFTALTKEEQAAAKASEQAAKALQNRFDQAEENYERQIALINTEVDKRKDATKVAKLQFDIESGKLKGINTQQQERLNGLAAELDRLQKLKQANEDAAKSAAYRATLQSELENDQSALDLDLVGAGMGEKARERLRQDLQIQKHYNDEQKKLAEDYRNGDISKAQLDQGTKDIEDALAQRLKAQHKYYEDTDQAQQEWMKGVDEAFQNYVDTAENHYQIAADAITGILGGATSALSDSIYDVFTGTETLSDSLGNLAATIGQTIVKAIADMAAQWLVAQAVQLIYGRTTQATAAATLAANAQATSLQAGLAAFASTAAIPIVGPALAPGAMAAALAITEPLAIAVGTSALAGMAHDGIDKVPQDGSWYLQKGERVTTAETSAKLDKTLERVNSGMSGGIKNGGDVHISITNSGVQDVKGMKQATAKQARTIARVVRDAQRFT</sequence>
<feature type="coiled-coil region" evidence="1">
    <location>
        <begin position="393"/>
        <end position="428"/>
    </location>
</feature>
<dbReference type="Proteomes" id="UP000566995">
    <property type="component" value="Unassembled WGS sequence"/>
</dbReference>
<accession>A0A7W7KN96</accession>
<feature type="coiled-coil region" evidence="1">
    <location>
        <begin position="458"/>
        <end position="488"/>
    </location>
</feature>
<reference evidence="3 4" key="1">
    <citation type="submission" date="2020-08" db="EMBL/GenBank/DDBJ databases">
        <title>Functional genomics of gut bacteria from endangered species of beetles.</title>
        <authorList>
            <person name="Carlos-Shanley C."/>
        </authorList>
    </citation>
    <scope>NUCLEOTIDE SEQUENCE [LARGE SCALE GENOMIC DNA]</scope>
    <source>
        <strain evidence="3 4">S00179</strain>
    </source>
</reference>
<proteinExistence type="predicted"/>
<dbReference type="RefSeq" id="WP_184592984.1">
    <property type="nucleotide sequence ID" value="NZ_JACHLI010000019.1"/>
</dbReference>
<evidence type="ECO:0000259" key="2">
    <source>
        <dbReference type="Pfam" id="PF09718"/>
    </source>
</evidence>
<evidence type="ECO:0000313" key="4">
    <source>
        <dbReference type="Proteomes" id="UP000566995"/>
    </source>
</evidence>
<evidence type="ECO:0000256" key="1">
    <source>
        <dbReference type="SAM" id="Coils"/>
    </source>
</evidence>
<name>A0A7W7KN96_PSENT</name>
<organism evidence="3 4">
    <name type="scientific">Pseudomonas nitroreducens</name>
    <dbReference type="NCBI Taxonomy" id="46680"/>
    <lineage>
        <taxon>Bacteria</taxon>
        <taxon>Pseudomonadati</taxon>
        <taxon>Pseudomonadota</taxon>
        <taxon>Gammaproteobacteria</taxon>
        <taxon>Pseudomonadales</taxon>
        <taxon>Pseudomonadaceae</taxon>
        <taxon>Pseudomonas</taxon>
    </lineage>
</organism>
<dbReference type="EMBL" id="JACHLI010000019">
    <property type="protein sequence ID" value="MBB4865464.1"/>
    <property type="molecule type" value="Genomic_DNA"/>
</dbReference>
<dbReference type="NCBIfam" id="TIGR01541">
    <property type="entry name" value="tape_meas_lam_C"/>
    <property type="match status" value="1"/>
</dbReference>
<dbReference type="Pfam" id="PF09718">
    <property type="entry name" value="Tape_meas_lam_C"/>
    <property type="match status" value="1"/>
</dbReference>
<gene>
    <name evidence="3" type="ORF">HNP46_004358</name>
</gene>
<evidence type="ECO:0000313" key="3">
    <source>
        <dbReference type="EMBL" id="MBB4865464.1"/>
    </source>
</evidence>
<dbReference type="AlphaFoldDB" id="A0A7W7KN96"/>
<keyword evidence="1" id="KW-0175">Coiled coil</keyword>
<dbReference type="InterPro" id="IPR006431">
    <property type="entry name" value="Phage_tape_meas_C"/>
</dbReference>
<feature type="domain" description="Bacteriophage tail tape measure C-terminal" evidence="2">
    <location>
        <begin position="585"/>
        <end position="670"/>
    </location>
</feature>